<organism evidence="1 2">
    <name type="scientific">Hymenobacter glacieicola</name>
    <dbReference type="NCBI Taxonomy" id="1562124"/>
    <lineage>
        <taxon>Bacteria</taxon>
        <taxon>Pseudomonadati</taxon>
        <taxon>Bacteroidota</taxon>
        <taxon>Cytophagia</taxon>
        <taxon>Cytophagales</taxon>
        <taxon>Hymenobacteraceae</taxon>
        <taxon>Hymenobacter</taxon>
    </lineage>
</organism>
<keyword evidence="2" id="KW-1185">Reference proteome</keyword>
<evidence type="ECO:0000313" key="2">
    <source>
        <dbReference type="Proteomes" id="UP000601361"/>
    </source>
</evidence>
<gene>
    <name evidence="1" type="ORF">GCM10011378_09610</name>
</gene>
<comment type="caution">
    <text evidence="1">The sequence shown here is derived from an EMBL/GenBank/DDBJ whole genome shotgun (WGS) entry which is preliminary data.</text>
</comment>
<dbReference type="Proteomes" id="UP000601361">
    <property type="component" value="Unassembled WGS sequence"/>
</dbReference>
<protein>
    <submittedName>
        <fullName evidence="1">Uncharacterized protein</fullName>
    </submittedName>
</protein>
<accession>A0ABQ1WL34</accession>
<evidence type="ECO:0000313" key="1">
    <source>
        <dbReference type="EMBL" id="GGG35430.1"/>
    </source>
</evidence>
<sequence length="113" mass="13167">MELRTSLGLLSNREHEILYLRRQLQEIYGIDEGRVEAVKLLRQASGDAYAIGDDDKAFALRDVANILSRPKSEYDDREHRMNFAAVHNSLVIIEDQSDDHYNQCNPHLQPFYY</sequence>
<dbReference type="EMBL" id="BMGS01000002">
    <property type="protein sequence ID" value="GGG35430.1"/>
    <property type="molecule type" value="Genomic_DNA"/>
</dbReference>
<proteinExistence type="predicted"/>
<dbReference type="RefSeq" id="WP_188556675.1">
    <property type="nucleotide sequence ID" value="NZ_BMGS01000002.1"/>
</dbReference>
<reference evidence="2" key="1">
    <citation type="journal article" date="2019" name="Int. J. Syst. Evol. Microbiol.">
        <title>The Global Catalogue of Microorganisms (GCM) 10K type strain sequencing project: providing services to taxonomists for standard genome sequencing and annotation.</title>
        <authorList>
            <consortium name="The Broad Institute Genomics Platform"/>
            <consortium name="The Broad Institute Genome Sequencing Center for Infectious Disease"/>
            <person name="Wu L."/>
            <person name="Ma J."/>
        </authorList>
    </citation>
    <scope>NUCLEOTIDE SEQUENCE [LARGE SCALE GENOMIC DNA]</scope>
    <source>
        <strain evidence="2">CGMCC 1.12990</strain>
    </source>
</reference>
<name>A0ABQ1WL34_9BACT</name>